<dbReference type="RefSeq" id="WP_117543300.1">
    <property type="nucleotide sequence ID" value="NZ_QVLV01000001.1"/>
</dbReference>
<dbReference type="SUPFAM" id="SSF50447">
    <property type="entry name" value="Translation proteins"/>
    <property type="match status" value="1"/>
</dbReference>
<dbReference type="GO" id="GO:0003676">
    <property type="term" value="F:nucleic acid binding"/>
    <property type="evidence" value="ECO:0007669"/>
    <property type="project" value="InterPro"/>
</dbReference>
<keyword evidence="7" id="KW-1185">Reference proteome</keyword>
<keyword evidence="4" id="KW-0862">Zinc</keyword>
<dbReference type="InterPro" id="IPR018165">
    <property type="entry name" value="Ala-tRNA-synth_IIc_core"/>
</dbReference>
<dbReference type="SUPFAM" id="SSF55186">
    <property type="entry name" value="ThrRS/AlaRS common domain"/>
    <property type="match status" value="1"/>
</dbReference>
<proteinExistence type="predicted"/>
<dbReference type="InterPro" id="IPR009000">
    <property type="entry name" value="Transl_B-barrel_sf"/>
</dbReference>
<dbReference type="InterPro" id="IPR012947">
    <property type="entry name" value="tRNA_SAD"/>
</dbReference>
<dbReference type="Gene3D" id="3.30.980.10">
    <property type="entry name" value="Threonyl-trna Synthetase, Chain A, domain 2"/>
    <property type="match status" value="1"/>
</dbReference>
<comment type="subcellular location">
    <subcellularLocation>
        <location evidence="2">Cytoplasm</location>
    </subcellularLocation>
</comment>
<feature type="domain" description="Alanyl-transfer RNA synthetases family profile" evidence="5">
    <location>
        <begin position="1"/>
        <end position="221"/>
    </location>
</feature>
<dbReference type="Pfam" id="PF07973">
    <property type="entry name" value="tRNA_SAD"/>
    <property type="match status" value="1"/>
</dbReference>
<dbReference type="GO" id="GO:0002161">
    <property type="term" value="F:aminoacyl-tRNA deacylase activity"/>
    <property type="evidence" value="ECO:0007669"/>
    <property type="project" value="UniProtKB-ARBA"/>
</dbReference>
<protein>
    <submittedName>
        <fullName evidence="6">Alanyl-tRNA editing protein</fullName>
    </submittedName>
</protein>
<evidence type="ECO:0000256" key="3">
    <source>
        <dbReference type="ARBA" id="ARBA00022723"/>
    </source>
</evidence>
<reference evidence="6" key="1">
    <citation type="submission" date="2018-08" db="EMBL/GenBank/DDBJ databases">
        <title>A genome reference for cultivated species of the human gut microbiota.</title>
        <authorList>
            <person name="Zou Y."/>
            <person name="Xue W."/>
            <person name="Luo G."/>
        </authorList>
    </citation>
    <scope>NUCLEOTIDE SEQUENCE [LARGE SCALE GENOMIC DNA]</scope>
    <source>
        <strain evidence="6">TF05-5AC</strain>
    </source>
</reference>
<sequence length="384" mass="43251">MFTKRLYDENSYIREFDARVLSCEEGKNGYEVVLDESAFFPEGGGQPADQGFLNDVRVTDVRDKKDYVLHICSQSLEPGSLVHGRIDWERRFLHMQQHSGEHIFSGIVHRLHGYDNIGFHMGKDFVTVDFSGLLTEEEIAEAERQANTVVLANERILAEYPCARELETLEYRSKKEIDGAVRIVTVPGADVCACCGTHVKRTGEIGPIKVTSSEHYKTGIRLTLEIGWRALEDYEEKHRNVKAISALLSVKPEETAAAVQKQQELMQELRLQNNGLKQRLFEMMVKEIPEGQEKTVIFEDGLNAVEIRKLADMLSERTGLAAVFSGSDGEGYKYVVCSRQKDAAALGKDLNRELNGRGGGKNPMIQGSVQAEKAQIREFFEKVY</sequence>
<comment type="cofactor">
    <cofactor evidence="1">
        <name>Zn(2+)</name>
        <dbReference type="ChEBI" id="CHEBI:29105"/>
    </cofactor>
</comment>
<dbReference type="GO" id="GO:0046872">
    <property type="term" value="F:metal ion binding"/>
    <property type="evidence" value="ECO:0007669"/>
    <property type="project" value="UniProtKB-KW"/>
</dbReference>
<evidence type="ECO:0000256" key="2">
    <source>
        <dbReference type="ARBA" id="ARBA00004496"/>
    </source>
</evidence>
<dbReference type="Gene3D" id="3.10.310.40">
    <property type="match status" value="1"/>
</dbReference>
<dbReference type="GO" id="GO:0005524">
    <property type="term" value="F:ATP binding"/>
    <property type="evidence" value="ECO:0007669"/>
    <property type="project" value="InterPro"/>
</dbReference>
<dbReference type="Pfam" id="PF01411">
    <property type="entry name" value="tRNA-synt_2c"/>
    <property type="match status" value="1"/>
</dbReference>
<name>A0A3E3ICS1_9FIRM</name>
<dbReference type="Gene3D" id="2.40.30.130">
    <property type="match status" value="1"/>
</dbReference>
<dbReference type="PROSITE" id="PS50860">
    <property type="entry name" value="AA_TRNA_LIGASE_II_ALA"/>
    <property type="match status" value="1"/>
</dbReference>
<dbReference type="Proteomes" id="UP000260812">
    <property type="component" value="Unassembled WGS sequence"/>
</dbReference>
<dbReference type="SMART" id="SM00863">
    <property type="entry name" value="tRNA_SAD"/>
    <property type="match status" value="1"/>
</dbReference>
<dbReference type="GeneID" id="97985425"/>
<dbReference type="GO" id="GO:0004813">
    <property type="term" value="F:alanine-tRNA ligase activity"/>
    <property type="evidence" value="ECO:0007669"/>
    <property type="project" value="InterPro"/>
</dbReference>
<evidence type="ECO:0000259" key="5">
    <source>
        <dbReference type="PROSITE" id="PS50860"/>
    </source>
</evidence>
<dbReference type="InterPro" id="IPR018163">
    <property type="entry name" value="Thr/Ala-tRNA-synth_IIc_edit"/>
</dbReference>
<dbReference type="PANTHER" id="PTHR43462">
    <property type="entry name" value="ALANYL-TRNA EDITING PROTEIN"/>
    <property type="match status" value="1"/>
</dbReference>
<evidence type="ECO:0000256" key="1">
    <source>
        <dbReference type="ARBA" id="ARBA00001947"/>
    </source>
</evidence>
<evidence type="ECO:0000313" key="6">
    <source>
        <dbReference type="EMBL" id="RGE64875.1"/>
    </source>
</evidence>
<dbReference type="InterPro" id="IPR003156">
    <property type="entry name" value="DHHA1_dom"/>
</dbReference>
<dbReference type="GO" id="GO:0006419">
    <property type="term" value="P:alanyl-tRNA aminoacylation"/>
    <property type="evidence" value="ECO:0007669"/>
    <property type="project" value="InterPro"/>
</dbReference>
<dbReference type="PANTHER" id="PTHR43462:SF1">
    <property type="entry name" value="ALANYL-TRNA EDITING PROTEIN AARSD1"/>
    <property type="match status" value="1"/>
</dbReference>
<dbReference type="EMBL" id="QVLV01000001">
    <property type="protein sequence ID" value="RGE64875.1"/>
    <property type="molecule type" value="Genomic_DNA"/>
</dbReference>
<dbReference type="GO" id="GO:0005737">
    <property type="term" value="C:cytoplasm"/>
    <property type="evidence" value="ECO:0007669"/>
    <property type="project" value="UniProtKB-SubCell"/>
</dbReference>
<keyword evidence="3" id="KW-0479">Metal-binding</keyword>
<dbReference type="InterPro" id="IPR018164">
    <property type="entry name" value="Ala-tRNA-synth_IIc_N"/>
</dbReference>
<gene>
    <name evidence="6" type="ORF">DXC51_00620</name>
</gene>
<dbReference type="InterPro" id="IPR051335">
    <property type="entry name" value="Alanyl-tRNA_Editing_Enzymes"/>
</dbReference>
<dbReference type="Pfam" id="PF02272">
    <property type="entry name" value="DHHA1"/>
    <property type="match status" value="1"/>
</dbReference>
<dbReference type="AlphaFoldDB" id="A0A3E3ICS1"/>
<evidence type="ECO:0000256" key="4">
    <source>
        <dbReference type="ARBA" id="ARBA00022833"/>
    </source>
</evidence>
<comment type="caution">
    <text evidence="6">The sequence shown here is derived from an EMBL/GenBank/DDBJ whole genome shotgun (WGS) entry which is preliminary data.</text>
</comment>
<evidence type="ECO:0000313" key="7">
    <source>
        <dbReference type="Proteomes" id="UP000260812"/>
    </source>
</evidence>
<accession>A0A3E3ICS1</accession>
<organism evidence="6 7">
    <name type="scientific">Eisenbergiella massiliensis</name>
    <dbReference type="NCBI Taxonomy" id="1720294"/>
    <lineage>
        <taxon>Bacteria</taxon>
        <taxon>Bacillati</taxon>
        <taxon>Bacillota</taxon>
        <taxon>Clostridia</taxon>
        <taxon>Lachnospirales</taxon>
        <taxon>Lachnospiraceae</taxon>
        <taxon>Eisenbergiella</taxon>
    </lineage>
</organism>